<reference evidence="1" key="1">
    <citation type="submission" date="2014-09" db="EMBL/GenBank/DDBJ databases">
        <authorList>
            <person name="Magalhaes I.L.F."/>
            <person name="Oliveira U."/>
            <person name="Santos F.R."/>
            <person name="Vidigal T.H.D.A."/>
            <person name="Brescovit A.D."/>
            <person name="Santos A.J."/>
        </authorList>
    </citation>
    <scope>NUCLEOTIDE SEQUENCE</scope>
    <source>
        <tissue evidence="1">Shoot tissue taken approximately 20 cm above the soil surface</tissue>
    </source>
</reference>
<organism evidence="1">
    <name type="scientific">Arundo donax</name>
    <name type="common">Giant reed</name>
    <name type="synonym">Donax arundinaceus</name>
    <dbReference type="NCBI Taxonomy" id="35708"/>
    <lineage>
        <taxon>Eukaryota</taxon>
        <taxon>Viridiplantae</taxon>
        <taxon>Streptophyta</taxon>
        <taxon>Embryophyta</taxon>
        <taxon>Tracheophyta</taxon>
        <taxon>Spermatophyta</taxon>
        <taxon>Magnoliopsida</taxon>
        <taxon>Liliopsida</taxon>
        <taxon>Poales</taxon>
        <taxon>Poaceae</taxon>
        <taxon>PACMAD clade</taxon>
        <taxon>Arundinoideae</taxon>
        <taxon>Arundineae</taxon>
        <taxon>Arundo</taxon>
    </lineage>
</organism>
<evidence type="ECO:0000313" key="1">
    <source>
        <dbReference type="EMBL" id="JAD44695.1"/>
    </source>
</evidence>
<protein>
    <submittedName>
        <fullName evidence="1">Uncharacterized protein</fullName>
    </submittedName>
</protein>
<dbReference type="AlphaFoldDB" id="A0A0A9A6T0"/>
<dbReference type="EMBL" id="GBRH01253200">
    <property type="protein sequence ID" value="JAD44695.1"/>
    <property type="molecule type" value="Transcribed_RNA"/>
</dbReference>
<reference evidence="1" key="2">
    <citation type="journal article" date="2015" name="Data Brief">
        <title>Shoot transcriptome of the giant reed, Arundo donax.</title>
        <authorList>
            <person name="Barrero R.A."/>
            <person name="Guerrero F.D."/>
            <person name="Moolhuijzen P."/>
            <person name="Goolsby J.A."/>
            <person name="Tidwell J."/>
            <person name="Bellgard S.E."/>
            <person name="Bellgard M.I."/>
        </authorList>
    </citation>
    <scope>NUCLEOTIDE SEQUENCE</scope>
    <source>
        <tissue evidence="1">Shoot tissue taken approximately 20 cm above the soil surface</tissue>
    </source>
</reference>
<sequence>MRIVQQIVLSCSDRPRRWRSLAILALVDSPCAAVSAACSLNCPALALVKLISQSVVCGLSCDVSASGSPFFISARGLLCFLILQPVPA</sequence>
<accession>A0A0A9A6T0</accession>
<name>A0A0A9A6T0_ARUDO</name>
<proteinExistence type="predicted"/>